<evidence type="ECO:0000256" key="1">
    <source>
        <dbReference type="SAM" id="Phobius"/>
    </source>
</evidence>
<organism evidence="2 3">
    <name type="scientific">Parageobacillus thermoglucosidasius</name>
    <name type="common">Geobacillus thermoglucosidasius</name>
    <dbReference type="NCBI Taxonomy" id="1426"/>
    <lineage>
        <taxon>Bacteria</taxon>
        <taxon>Bacillati</taxon>
        <taxon>Bacillota</taxon>
        <taxon>Bacilli</taxon>
        <taxon>Bacillales</taxon>
        <taxon>Anoxybacillaceae</taxon>
        <taxon>Parageobacillus</taxon>
    </lineage>
</organism>
<keyword evidence="1" id="KW-0472">Membrane</keyword>
<keyword evidence="1" id="KW-0812">Transmembrane</keyword>
<sequence length="68" mass="7766">MIRIFVYLVGFGISVVGGVAMIAYLNMMTPEQGWSGYFAYIRTKVECYLLPIGLLLMLGSLYFPYREE</sequence>
<keyword evidence="1" id="KW-1133">Transmembrane helix</keyword>
<evidence type="ECO:0000313" key="3">
    <source>
        <dbReference type="Proteomes" id="UP000078290"/>
    </source>
</evidence>
<dbReference type="OrthoDB" id="2972455at2"/>
<protein>
    <submittedName>
        <fullName evidence="2">Uncharacterized protein</fullName>
    </submittedName>
</protein>
<comment type="caution">
    <text evidence="2">The sequence shown here is derived from an EMBL/GenBank/DDBJ whole genome shotgun (WGS) entry which is preliminary data.</text>
</comment>
<dbReference type="EMBL" id="LXMA01000038">
    <property type="protein sequence ID" value="OAT71964.1"/>
    <property type="molecule type" value="Genomic_DNA"/>
</dbReference>
<name>A0A1B7KPE3_PARTM</name>
<dbReference type="InterPro" id="IPR058887">
    <property type="entry name" value="YuzI-like"/>
</dbReference>
<reference evidence="3" key="1">
    <citation type="submission" date="2016-05" db="EMBL/GenBank/DDBJ databases">
        <authorList>
            <person name="Wang W."/>
            <person name="Zhu L."/>
        </authorList>
    </citation>
    <scope>NUCLEOTIDE SEQUENCE [LARGE SCALE GENOMIC DNA]</scope>
    <source>
        <strain evidence="3">W-2</strain>
    </source>
</reference>
<accession>A0A1B7KPE3</accession>
<dbReference type="RefSeq" id="WP_064552468.1">
    <property type="nucleotide sequence ID" value="NZ_LXMA01000038.1"/>
</dbReference>
<dbReference type="Proteomes" id="UP000078290">
    <property type="component" value="Unassembled WGS sequence"/>
</dbReference>
<dbReference type="Pfam" id="PF26135">
    <property type="entry name" value="YuzI"/>
    <property type="match status" value="1"/>
</dbReference>
<feature type="transmembrane region" description="Helical" evidence="1">
    <location>
        <begin position="6"/>
        <end position="26"/>
    </location>
</feature>
<proteinExistence type="predicted"/>
<dbReference type="AlphaFoldDB" id="A0A1B7KPE3"/>
<feature type="transmembrane region" description="Helical" evidence="1">
    <location>
        <begin position="47"/>
        <end position="65"/>
    </location>
</feature>
<gene>
    <name evidence="2" type="ORF">A7K69_11190</name>
</gene>
<evidence type="ECO:0000313" key="2">
    <source>
        <dbReference type="EMBL" id="OAT71964.1"/>
    </source>
</evidence>